<name>A0ACC0AI35_CATRO</name>
<evidence type="ECO:0000313" key="1">
    <source>
        <dbReference type="EMBL" id="KAI5660612.1"/>
    </source>
</evidence>
<evidence type="ECO:0000313" key="2">
    <source>
        <dbReference type="Proteomes" id="UP001060085"/>
    </source>
</evidence>
<keyword evidence="2" id="KW-1185">Reference proteome</keyword>
<gene>
    <name evidence="1" type="ORF">M9H77_19935</name>
</gene>
<dbReference type="Proteomes" id="UP001060085">
    <property type="component" value="Linkage Group LG05"/>
</dbReference>
<protein>
    <submittedName>
        <fullName evidence="1">Uncharacterized protein</fullName>
    </submittedName>
</protein>
<proteinExistence type="predicted"/>
<dbReference type="EMBL" id="CM044705">
    <property type="protein sequence ID" value="KAI5660612.1"/>
    <property type="molecule type" value="Genomic_DNA"/>
</dbReference>
<organism evidence="1 2">
    <name type="scientific">Catharanthus roseus</name>
    <name type="common">Madagascar periwinkle</name>
    <name type="synonym">Vinca rosea</name>
    <dbReference type="NCBI Taxonomy" id="4058"/>
    <lineage>
        <taxon>Eukaryota</taxon>
        <taxon>Viridiplantae</taxon>
        <taxon>Streptophyta</taxon>
        <taxon>Embryophyta</taxon>
        <taxon>Tracheophyta</taxon>
        <taxon>Spermatophyta</taxon>
        <taxon>Magnoliopsida</taxon>
        <taxon>eudicotyledons</taxon>
        <taxon>Gunneridae</taxon>
        <taxon>Pentapetalae</taxon>
        <taxon>asterids</taxon>
        <taxon>lamiids</taxon>
        <taxon>Gentianales</taxon>
        <taxon>Apocynaceae</taxon>
        <taxon>Rauvolfioideae</taxon>
        <taxon>Vinceae</taxon>
        <taxon>Catharanthinae</taxon>
        <taxon>Catharanthus</taxon>
    </lineage>
</organism>
<comment type="caution">
    <text evidence="1">The sequence shown here is derived from an EMBL/GenBank/DDBJ whole genome shotgun (WGS) entry which is preliminary data.</text>
</comment>
<sequence>MEPRAAAEAFSGKKKQKKGQKQRQQENANVAEATRIKVAQVLEEFQASKEQVYTFEANLTNRDRATVHILCRKMGMRSKSSGRGDQRRVSVYKTQKAVGMKVKENLTHFTFSEESKDVLQEIFMRYPPGGEMDHNMAGEHNEHTDKLRGKRDNIFCKPSMSRSEISKKMESLASRIEKNQNLRQITEGRAKLPIASFQDVITSTIGSHQVVLISGETGCGKTTQVPQFLLDHIWSKGETCKIVCTQPRRISATSVAERISSERGENVGDTVGYKIRLESKGGRNSSIVFCTNGVLLRVLVAKGSYRLSKKPLKKLAKDEASEISHIIVDEIHERDRYSDFMLAILRDMLPLYPHLRLVLMSATLDAERFSQYFGGCPIIRVPGFTHPVKTFHLEDVLSIVKSNESNHLNCTSGSKAIEESVLTEEYRVALDEAINLAVSNDELDLIRELISSQGGPKIFNYQHSTTGITPLMVFAGKGSVGDICMLLSFGADCHLRANDGTTALDWAKQQNHEEAAEIIKKHMEKTFSNSEEEQHLLDKYLSSVDPELIDEVLIEQLLRRICVDSQSGAILIFLPGWDDINRTRQRLLTSPFFQDSSKFLIISLHSMVPSMEQKKVFKRPPPGCRKIVLSTNIAETAITIDDVVYVIDSGRMKEKSYDPYNNVSTLQSSWISKASAKQREGRAGRCQPGICYHLYSKLRAVSLPDFQVPEIKRIPIEELCLQVKLIDPNCKIEDFLRKTLDPPVYETIRNAIIVLQDIGALSLDEKLTELGQKLGSLPVHPLTSKMLFTAILLNCLDPALTLACASDYRDPFTLPMLPNEKKRAAAGKSELASVYGGSSDQLAVVAAFECWRAAKERGQEAKFCSQYFVSPSTMNMISGMRKQLQSELRRNGFLPVDESQCSLNAHDPGILHAVLVAGLYPMVGRLLPPLKGGKRAVVETAGGDKVRLHPQSTNFKLSFKKFKDQPLIAYDEITRGDGGLHIRNCSIVGPLPLFLLSTEIVVAPLNENDEDEDDGDEDSDYEDVDVDTDEAKTENLDKTGIQQGEKIMSSPDNTVKVIVDRWLPFESTALDIAQIYCLRERLSAAILFKVSNPGKVLPESLGASLYAIACILSYDGMLGVSFPQEPVELLTTMVDTTVISSQSDSGRKNGIGQNYLKWLLSKKVGMSTPAVVRSRNNRSSHQLVPGFSSEEMDSYQRYVSQDPVVSGHGGPNNIRGGGGARNSREGYPKRLRGSGF</sequence>
<reference evidence="2" key="1">
    <citation type="journal article" date="2023" name="Nat. Plants">
        <title>Single-cell RNA sequencing provides a high-resolution roadmap for understanding the multicellular compartmentation of specialized metabolism.</title>
        <authorList>
            <person name="Sun S."/>
            <person name="Shen X."/>
            <person name="Li Y."/>
            <person name="Li Y."/>
            <person name="Wang S."/>
            <person name="Li R."/>
            <person name="Zhang H."/>
            <person name="Shen G."/>
            <person name="Guo B."/>
            <person name="Wei J."/>
            <person name="Xu J."/>
            <person name="St-Pierre B."/>
            <person name="Chen S."/>
            <person name="Sun C."/>
        </authorList>
    </citation>
    <scope>NUCLEOTIDE SEQUENCE [LARGE SCALE GENOMIC DNA]</scope>
</reference>
<accession>A0ACC0AI35</accession>